<evidence type="ECO:0000313" key="3">
    <source>
        <dbReference type="Proteomes" id="UP001604336"/>
    </source>
</evidence>
<keyword evidence="3" id="KW-1185">Reference proteome</keyword>
<feature type="region of interest" description="Disordered" evidence="1">
    <location>
        <begin position="1"/>
        <end position="40"/>
    </location>
</feature>
<reference evidence="3" key="1">
    <citation type="submission" date="2024-07" db="EMBL/GenBank/DDBJ databases">
        <title>Two chromosome-level genome assemblies of Korean endemic species Abeliophyllum distichum and Forsythia ovata (Oleaceae).</title>
        <authorList>
            <person name="Jang H."/>
        </authorList>
    </citation>
    <scope>NUCLEOTIDE SEQUENCE [LARGE SCALE GENOMIC DNA]</scope>
</reference>
<dbReference type="EMBL" id="JBFOLK010000061">
    <property type="protein sequence ID" value="KAL2457411.1"/>
    <property type="molecule type" value="Genomic_DNA"/>
</dbReference>
<sequence length="105" mass="11430">MPTSRAKKFAKSYKNRRKNKKASSMHQAEAPPASPPLDVPSRRPLGAIFLEAYSTVRCLAIKHSCPKGSSDGCSSANQFLVGLIEAFINSGPYICIQLENSKDAF</sequence>
<evidence type="ECO:0000256" key="1">
    <source>
        <dbReference type="SAM" id="MobiDB-lite"/>
    </source>
</evidence>
<gene>
    <name evidence="2" type="ORF">Adt_46382</name>
</gene>
<comment type="caution">
    <text evidence="2">The sequence shown here is derived from an EMBL/GenBank/DDBJ whole genome shotgun (WGS) entry which is preliminary data.</text>
</comment>
<dbReference type="AlphaFoldDB" id="A0ABD1P0J7"/>
<feature type="compositionally biased region" description="Basic residues" evidence="1">
    <location>
        <begin position="1"/>
        <end position="23"/>
    </location>
</feature>
<evidence type="ECO:0000313" key="2">
    <source>
        <dbReference type="EMBL" id="KAL2457411.1"/>
    </source>
</evidence>
<proteinExistence type="predicted"/>
<accession>A0ABD1P0J7</accession>
<dbReference type="Proteomes" id="UP001604336">
    <property type="component" value="Unassembled WGS sequence"/>
</dbReference>
<name>A0ABD1P0J7_9LAMI</name>
<protein>
    <submittedName>
        <fullName evidence="2">Uncharacterized protein</fullName>
    </submittedName>
</protein>
<organism evidence="2 3">
    <name type="scientific">Abeliophyllum distichum</name>
    <dbReference type="NCBI Taxonomy" id="126358"/>
    <lineage>
        <taxon>Eukaryota</taxon>
        <taxon>Viridiplantae</taxon>
        <taxon>Streptophyta</taxon>
        <taxon>Embryophyta</taxon>
        <taxon>Tracheophyta</taxon>
        <taxon>Spermatophyta</taxon>
        <taxon>Magnoliopsida</taxon>
        <taxon>eudicotyledons</taxon>
        <taxon>Gunneridae</taxon>
        <taxon>Pentapetalae</taxon>
        <taxon>asterids</taxon>
        <taxon>lamiids</taxon>
        <taxon>Lamiales</taxon>
        <taxon>Oleaceae</taxon>
        <taxon>Forsythieae</taxon>
        <taxon>Abeliophyllum</taxon>
    </lineage>
</organism>